<sequence>MKKLLVICLFSVMLSGCEKPQQTLDGSNVESLRMSIVEMRNSLPLDEQARFDEAIELAILNDINFNDLVIAGRHKNGDMITRKMCQSLDGKTVKEIFSQAEEIRVQKLAFK</sequence>
<dbReference type="InterPro" id="IPR046516">
    <property type="entry name" value="DUF6694"/>
</dbReference>
<evidence type="ECO:0000313" key="2">
    <source>
        <dbReference type="Proteomes" id="UP000254331"/>
    </source>
</evidence>
<dbReference type="Proteomes" id="UP000254331">
    <property type="component" value="Unassembled WGS sequence"/>
</dbReference>
<dbReference type="GeneID" id="93393442"/>
<dbReference type="HOGENOM" id="CLU_165576_0_0_6"/>
<dbReference type="EMBL" id="UGTW01000001">
    <property type="protein sequence ID" value="SUC16886.1"/>
    <property type="molecule type" value="Genomic_DNA"/>
</dbReference>
<evidence type="ECO:0000313" key="1">
    <source>
        <dbReference type="EMBL" id="SUC16886.1"/>
    </source>
</evidence>
<dbReference type="PROSITE" id="PS51257">
    <property type="entry name" value="PROKAR_LIPOPROTEIN"/>
    <property type="match status" value="1"/>
</dbReference>
<keyword evidence="1" id="KW-0449">Lipoprotein</keyword>
<reference evidence="1 2" key="1">
    <citation type="submission" date="2018-06" db="EMBL/GenBank/DDBJ databases">
        <authorList>
            <consortium name="Pathogen Informatics"/>
            <person name="Doyle S."/>
        </authorList>
    </citation>
    <scope>NUCLEOTIDE SEQUENCE [LARGE SCALE GENOMIC DNA]</scope>
    <source>
        <strain evidence="1 2">NCTC10376</strain>
    </source>
</reference>
<gene>
    <name evidence="1" type="ORF">NCTC10376_02802</name>
</gene>
<dbReference type="eggNOG" id="ENOG50337IC">
    <property type="taxonomic scope" value="Bacteria"/>
</dbReference>
<organism evidence="1 2">
    <name type="scientific">Proteus vulgaris</name>
    <dbReference type="NCBI Taxonomy" id="585"/>
    <lineage>
        <taxon>Bacteria</taxon>
        <taxon>Pseudomonadati</taxon>
        <taxon>Pseudomonadota</taxon>
        <taxon>Gammaproteobacteria</taxon>
        <taxon>Enterobacterales</taxon>
        <taxon>Morganellaceae</taxon>
        <taxon>Proteus</taxon>
    </lineage>
</organism>
<dbReference type="Pfam" id="PF20404">
    <property type="entry name" value="DUF6694"/>
    <property type="match status" value="1"/>
</dbReference>
<protein>
    <submittedName>
        <fullName evidence="1">Lipoprotein</fullName>
    </submittedName>
</protein>
<accession>A0A094VRC9</accession>
<proteinExistence type="predicted"/>
<dbReference type="RefSeq" id="WP_036935025.1">
    <property type="nucleotide sequence ID" value="NZ_CABMNT010000001.1"/>
</dbReference>
<dbReference type="AlphaFoldDB" id="A0A094VRC9"/>
<dbReference type="OrthoDB" id="6464078at2"/>
<name>A0A094VRC9_PROVU</name>